<dbReference type="GO" id="GO:0070475">
    <property type="term" value="P:rRNA base methylation"/>
    <property type="evidence" value="ECO:0007669"/>
    <property type="project" value="InterPro"/>
</dbReference>
<feature type="region of interest" description="Disordered" evidence="1">
    <location>
        <begin position="89"/>
        <end position="119"/>
    </location>
</feature>
<dbReference type="InterPro" id="IPR019446">
    <property type="entry name" value="BMT5-like"/>
</dbReference>
<comment type="caution">
    <text evidence="3">The sequence shown here is derived from an EMBL/GenBank/DDBJ whole genome shotgun (WGS) entry which is preliminary data.</text>
</comment>
<evidence type="ECO:0000313" key="4">
    <source>
        <dbReference type="Proteomes" id="UP000288716"/>
    </source>
</evidence>
<dbReference type="STRING" id="299467.A0A443S7M1"/>
<feature type="compositionally biased region" description="Basic and acidic residues" evidence="1">
    <location>
        <begin position="99"/>
        <end position="119"/>
    </location>
</feature>
<dbReference type="SUPFAM" id="SSF54991">
    <property type="entry name" value="Anticodon-binding domain of PheRS"/>
    <property type="match status" value="1"/>
</dbReference>
<gene>
    <name evidence="3" type="ORF">B4U80_06758</name>
</gene>
<dbReference type="GO" id="GO:0070042">
    <property type="term" value="F:rRNA (uridine-N3-)-methyltransferase activity"/>
    <property type="evidence" value="ECO:0007669"/>
    <property type="project" value="InterPro"/>
</dbReference>
<protein>
    <submittedName>
        <fullName evidence="3">Ferredoxin-fold anticodon-binding domain-containing protein 1-like isoform X2</fullName>
    </submittedName>
</protein>
<sequence>MDPLSLSACASPTKALILRYFDKSNGKRRKRVMPIREERWDSNTDLSHICENLYFRHSKYLKDVEKQQVIHVLTVLKSVVDGNKVEKSVETAKSVQSSDSDKSKGENQKKKETRKVSFKETPEQKLLSDDFEIEFMMTTSSFERNVVLLLGEGNFSFAVSYLNHIRANDPHTTIIASDFKTDANEIDTTTQMNIEYLKSQKVHVILDLDARSLHEHQIIRTLTQRNYIFLKVIFNFPQTNDSKKMKIGSNRKLLREFFESVSNICEEERSEVYVSLCAGQGGTPVDTKIRKFGDSWQIVNMATFGGFILKQVEPFQCDYLSSGFRRTAKHFNTDGALTYLFVKREKKVNTCQIWNKIFIDFQSNFKDVFPLSTQRVENCQFDNFYNNCSDCQHLVVSNTKELQLFERLHVLFGKKFKVTQSENNLRVNNLHIGTRWDSTFIICVKTIAKIFFGVNDCRLLRSVYTYVDNENVLNTGSLFPPIYTHDVSFWIIDAHKWNENALIDTVREVLQSILKQIELLETFTDINTGRTSKCYRISHQSVDCALSKDDSNQIQLKLRNHISRNLEGILIR</sequence>
<dbReference type="InterPro" id="IPR029412">
    <property type="entry name" value="CEP19"/>
</dbReference>
<evidence type="ECO:0000256" key="1">
    <source>
        <dbReference type="SAM" id="MobiDB-lite"/>
    </source>
</evidence>
<dbReference type="PANTHER" id="PTHR11538:SF26">
    <property type="entry name" value="FERREDOXIN-FOLD ANTICODON-BINDING DOMAIN-CONTAINING PROTEIN 1"/>
    <property type="match status" value="1"/>
</dbReference>
<dbReference type="AlphaFoldDB" id="A0A443S7M1"/>
<proteinExistence type="predicted"/>
<evidence type="ECO:0000313" key="3">
    <source>
        <dbReference type="EMBL" id="RWS23556.1"/>
    </source>
</evidence>
<dbReference type="Gene3D" id="3.30.70.380">
    <property type="entry name" value="Ferrodoxin-fold anticodon-binding domain"/>
    <property type="match status" value="1"/>
</dbReference>
<name>A0A443S7M1_9ACAR</name>
<dbReference type="GO" id="GO:0005737">
    <property type="term" value="C:cytoplasm"/>
    <property type="evidence" value="ECO:0007669"/>
    <property type="project" value="TreeGrafter"/>
</dbReference>
<dbReference type="Proteomes" id="UP000288716">
    <property type="component" value="Unassembled WGS sequence"/>
</dbReference>
<feature type="domain" description="FDX-ACB" evidence="2">
    <location>
        <begin position="478"/>
        <end position="572"/>
    </location>
</feature>
<dbReference type="VEuPathDB" id="VectorBase:LDEU008484"/>
<dbReference type="Pfam" id="PF03147">
    <property type="entry name" value="FDX-ACB"/>
    <property type="match status" value="1"/>
</dbReference>
<accession>A0A443S7M1</accession>
<dbReference type="EMBL" id="NCKV01006258">
    <property type="protein sequence ID" value="RWS23556.1"/>
    <property type="molecule type" value="Genomic_DNA"/>
</dbReference>
<dbReference type="PANTHER" id="PTHR11538">
    <property type="entry name" value="PHENYLALANYL-TRNA SYNTHETASE"/>
    <property type="match status" value="1"/>
</dbReference>
<dbReference type="Pfam" id="PF14933">
    <property type="entry name" value="CEP19"/>
    <property type="match status" value="1"/>
</dbReference>
<dbReference type="PROSITE" id="PS51447">
    <property type="entry name" value="FDX_ACB"/>
    <property type="match status" value="1"/>
</dbReference>
<dbReference type="Pfam" id="PF10354">
    <property type="entry name" value="BMT5-like"/>
    <property type="match status" value="1"/>
</dbReference>
<keyword evidence="4" id="KW-1185">Reference proteome</keyword>
<dbReference type="InterPro" id="IPR036690">
    <property type="entry name" value="Fdx_antiC-bd_sf"/>
</dbReference>
<dbReference type="SMART" id="SM00896">
    <property type="entry name" value="FDX-ACB"/>
    <property type="match status" value="1"/>
</dbReference>
<organism evidence="3 4">
    <name type="scientific">Leptotrombidium deliense</name>
    <dbReference type="NCBI Taxonomy" id="299467"/>
    <lineage>
        <taxon>Eukaryota</taxon>
        <taxon>Metazoa</taxon>
        <taxon>Ecdysozoa</taxon>
        <taxon>Arthropoda</taxon>
        <taxon>Chelicerata</taxon>
        <taxon>Arachnida</taxon>
        <taxon>Acari</taxon>
        <taxon>Acariformes</taxon>
        <taxon>Trombidiformes</taxon>
        <taxon>Prostigmata</taxon>
        <taxon>Anystina</taxon>
        <taxon>Parasitengona</taxon>
        <taxon>Trombiculoidea</taxon>
        <taxon>Trombiculidae</taxon>
        <taxon>Leptotrombidium</taxon>
    </lineage>
</organism>
<dbReference type="OrthoDB" id="6494717at2759"/>
<reference evidence="3 4" key="1">
    <citation type="journal article" date="2018" name="Gigascience">
        <title>Genomes of trombidid mites reveal novel predicted allergens and laterally-transferred genes associated with secondary metabolism.</title>
        <authorList>
            <person name="Dong X."/>
            <person name="Chaisiri K."/>
            <person name="Xia D."/>
            <person name="Armstrong S.D."/>
            <person name="Fang Y."/>
            <person name="Donnelly M.J."/>
            <person name="Kadowaki T."/>
            <person name="McGarry J.W."/>
            <person name="Darby A.C."/>
            <person name="Makepeace B.L."/>
        </authorList>
    </citation>
    <scope>NUCLEOTIDE SEQUENCE [LARGE SCALE GENOMIC DNA]</scope>
    <source>
        <strain evidence="3">UoL-UT</strain>
    </source>
</reference>
<dbReference type="InterPro" id="IPR005121">
    <property type="entry name" value="Fdx_antiC-bd"/>
</dbReference>
<evidence type="ECO:0000259" key="2">
    <source>
        <dbReference type="PROSITE" id="PS51447"/>
    </source>
</evidence>